<dbReference type="PROSITE" id="PS50089">
    <property type="entry name" value="ZF_RING_2"/>
    <property type="match status" value="1"/>
</dbReference>
<evidence type="ECO:0000256" key="2">
    <source>
        <dbReference type="ARBA" id="ARBA00022771"/>
    </source>
</evidence>
<accession>A0A8S1QIB7</accession>
<name>A0A8S1QIB7_PARPR</name>
<proteinExistence type="predicted"/>
<dbReference type="InterPro" id="IPR017907">
    <property type="entry name" value="Znf_RING_CS"/>
</dbReference>
<gene>
    <name evidence="6" type="ORF">PPRIM_AZ9-3.1.T1660036</name>
</gene>
<keyword evidence="7" id="KW-1185">Reference proteome</keyword>
<dbReference type="GO" id="GO:0008270">
    <property type="term" value="F:zinc ion binding"/>
    <property type="evidence" value="ECO:0007669"/>
    <property type="project" value="UniProtKB-KW"/>
</dbReference>
<dbReference type="EMBL" id="CAJJDM010000175">
    <property type="protein sequence ID" value="CAD8115778.1"/>
    <property type="molecule type" value="Genomic_DNA"/>
</dbReference>
<dbReference type="OMA" id="HEIGVCC"/>
<dbReference type="AlphaFoldDB" id="A0A8S1QIB7"/>
<evidence type="ECO:0000313" key="7">
    <source>
        <dbReference type="Proteomes" id="UP000688137"/>
    </source>
</evidence>
<keyword evidence="1" id="KW-0479">Metal-binding</keyword>
<evidence type="ECO:0000313" key="6">
    <source>
        <dbReference type="EMBL" id="CAD8115778.1"/>
    </source>
</evidence>
<protein>
    <recommendedName>
        <fullName evidence="5">RING-type domain-containing protein</fullName>
    </recommendedName>
</protein>
<evidence type="ECO:0000256" key="4">
    <source>
        <dbReference type="PROSITE-ProRule" id="PRU00175"/>
    </source>
</evidence>
<evidence type="ECO:0000256" key="1">
    <source>
        <dbReference type="ARBA" id="ARBA00022723"/>
    </source>
</evidence>
<reference evidence="6" key="1">
    <citation type="submission" date="2021-01" db="EMBL/GenBank/DDBJ databases">
        <authorList>
            <consortium name="Genoscope - CEA"/>
            <person name="William W."/>
        </authorList>
    </citation>
    <scope>NUCLEOTIDE SEQUENCE</scope>
</reference>
<dbReference type="InterPro" id="IPR001841">
    <property type="entry name" value="Znf_RING"/>
</dbReference>
<sequence length="924" mass="110750">MSYDLQLFQIWPITEEDRRNDVSLKDYKYLQFMGFNKNAAILCSLIHFALNRKQPKFLQDLIELITYSQNQSKYQEIVNLIQKTKDLMNPIEIFFKKLYQLDQKNEIAQQLLIEFCQKNRLLQGQEISYQKIAALLKMRISFDNVIYGRDNKDFIDLKVTTSQKYFYLIPEPLIFNIPTKYCKQCSTKTELITLECKHQHCYSCIRNSNRTYSCCQIICTRMFLKNFMDELLKVKEYNQRSQELQQYYESTKQQISYKLENQDNNNQLQITTINDPFQECNICLKKFKYQLFIMKICKHKYCYDCINKNKLIPYCLVSVCMQKIDKQEVQNYLIKTKNENNEQENIKQNQIQQQQQTSVQELESRIMDQCQKCNTIQVYKLFQVKICNHKLCNQCLSKTNQRYQTLKCLVNNCNQQFTSQEYQIYIKQLQDLSRSEQYHTQNNISQQKLEYFKCEDCFKYAVEDQKYILNCGHSVCYQCIIKDSFNLNCCIKSSKDQEYLKFRNNITTNCKGCQNNFPLKNLYLLKCKHEFCLSCCQKVYSKIPKQCLECYTEISFTNGLNKFITDQIIEQNKQIASKEEFHKIENLKVEEPQIDKKLEQQVNNNQVNHIINHEEEKIIEQNTVNSFVQQDNNKTEEEKSLSVKNSTTNFFENTNNKQENQKQKDEFQIQQQKDVISTNRFIKQNQNQKKQIQQQPIQQAKQDFQTDLEDIILYQQIDEFKLLDQQESQFYNGFCTNCQQQFSYYNRKQEINCKIHEIGVCCILTKYKNCPQCEQSTSKKIQIKQNLILPTKPIEIEFIFENTLPKTTQSNYYQQPYQQTSISQKFSNIDRLRQNEGSAVKRNVTTDTIQKRVYETQKQLNDKYNLRNDMTLQKYQPYSQQSYYPQKQNSIIYSNLDQDYRLGINNNHYSQNFRNFTHYSNRLV</sequence>
<keyword evidence="2 4" id="KW-0863">Zinc-finger</keyword>
<comment type="caution">
    <text evidence="6">The sequence shown here is derived from an EMBL/GenBank/DDBJ whole genome shotgun (WGS) entry which is preliminary data.</text>
</comment>
<evidence type="ECO:0000259" key="5">
    <source>
        <dbReference type="PROSITE" id="PS50089"/>
    </source>
</evidence>
<feature type="domain" description="RING-type" evidence="5">
    <location>
        <begin position="280"/>
        <end position="315"/>
    </location>
</feature>
<dbReference type="SMART" id="SM00184">
    <property type="entry name" value="RING"/>
    <property type="match status" value="5"/>
</dbReference>
<dbReference type="Proteomes" id="UP000688137">
    <property type="component" value="Unassembled WGS sequence"/>
</dbReference>
<keyword evidence="3" id="KW-0862">Zinc</keyword>
<evidence type="ECO:0000256" key="3">
    <source>
        <dbReference type="ARBA" id="ARBA00022833"/>
    </source>
</evidence>
<organism evidence="6 7">
    <name type="scientific">Paramecium primaurelia</name>
    <dbReference type="NCBI Taxonomy" id="5886"/>
    <lineage>
        <taxon>Eukaryota</taxon>
        <taxon>Sar</taxon>
        <taxon>Alveolata</taxon>
        <taxon>Ciliophora</taxon>
        <taxon>Intramacronucleata</taxon>
        <taxon>Oligohymenophorea</taxon>
        <taxon>Peniculida</taxon>
        <taxon>Parameciidae</taxon>
        <taxon>Paramecium</taxon>
    </lineage>
</organism>
<dbReference type="PROSITE" id="PS00518">
    <property type="entry name" value="ZF_RING_1"/>
    <property type="match status" value="3"/>
</dbReference>